<dbReference type="Proteomes" id="UP001605036">
    <property type="component" value="Unassembled WGS sequence"/>
</dbReference>
<evidence type="ECO:0000313" key="2">
    <source>
        <dbReference type="Proteomes" id="UP001605036"/>
    </source>
</evidence>
<organism evidence="1 2">
    <name type="scientific">Riccia fluitans</name>
    <dbReference type="NCBI Taxonomy" id="41844"/>
    <lineage>
        <taxon>Eukaryota</taxon>
        <taxon>Viridiplantae</taxon>
        <taxon>Streptophyta</taxon>
        <taxon>Embryophyta</taxon>
        <taxon>Marchantiophyta</taxon>
        <taxon>Marchantiopsida</taxon>
        <taxon>Marchantiidae</taxon>
        <taxon>Marchantiales</taxon>
        <taxon>Ricciaceae</taxon>
        <taxon>Riccia</taxon>
    </lineage>
</organism>
<keyword evidence="2" id="KW-1185">Reference proteome</keyword>
<dbReference type="EMBL" id="JBHFFA010000008">
    <property type="protein sequence ID" value="KAL2607748.1"/>
    <property type="molecule type" value="Genomic_DNA"/>
</dbReference>
<gene>
    <name evidence="1" type="ORF">R1flu_026321</name>
</gene>
<evidence type="ECO:0000313" key="1">
    <source>
        <dbReference type="EMBL" id="KAL2607748.1"/>
    </source>
</evidence>
<proteinExistence type="predicted"/>
<protein>
    <submittedName>
        <fullName evidence="1">Uncharacterized protein</fullName>
    </submittedName>
</protein>
<accession>A0ABD1XFM2</accession>
<sequence>MNTNEIRHSPIIVQSPNYLQNPFVTREKNAIRNEAFAAAVNKWPNAYMAENVARDASLQANQLAYARRGFLSGTARGTG</sequence>
<reference evidence="1 2" key="1">
    <citation type="submission" date="2024-09" db="EMBL/GenBank/DDBJ databases">
        <title>Chromosome-scale assembly of Riccia fluitans.</title>
        <authorList>
            <person name="Paukszto L."/>
            <person name="Sawicki J."/>
            <person name="Karawczyk K."/>
            <person name="Piernik-Szablinska J."/>
            <person name="Szczecinska M."/>
            <person name="Mazdziarz M."/>
        </authorList>
    </citation>
    <scope>NUCLEOTIDE SEQUENCE [LARGE SCALE GENOMIC DNA]</scope>
    <source>
        <strain evidence="1">Rf_01</strain>
        <tissue evidence="1">Aerial parts of the thallus</tissue>
    </source>
</reference>
<dbReference type="AlphaFoldDB" id="A0ABD1XFM2"/>
<name>A0ABD1XFM2_9MARC</name>
<comment type="caution">
    <text evidence="1">The sequence shown here is derived from an EMBL/GenBank/DDBJ whole genome shotgun (WGS) entry which is preliminary data.</text>
</comment>